<keyword evidence="1" id="KW-0472">Membrane</keyword>
<feature type="transmembrane region" description="Helical" evidence="1">
    <location>
        <begin position="57"/>
        <end position="76"/>
    </location>
</feature>
<gene>
    <name evidence="2" type="ORF">GGR05_002335</name>
</gene>
<evidence type="ECO:0000313" key="3">
    <source>
        <dbReference type="Proteomes" id="UP000531216"/>
    </source>
</evidence>
<reference evidence="2 3" key="1">
    <citation type="submission" date="2020-08" db="EMBL/GenBank/DDBJ databases">
        <title>Genomic Encyclopedia of Type Strains, Phase IV (KMG-IV): sequencing the most valuable type-strain genomes for metagenomic binning, comparative biology and taxonomic classification.</title>
        <authorList>
            <person name="Goeker M."/>
        </authorList>
    </citation>
    <scope>NUCLEOTIDE SEQUENCE [LARGE SCALE GENOMIC DNA]</scope>
    <source>
        <strain evidence="2 3">DSM 25024</strain>
    </source>
</reference>
<sequence length="78" mass="8769">MDKTVDLDAADEEASTKPPAVRHGFLPITTNWFDRLFIGIYLFVALELLWMRFLEQAVPLTVCHVIAIALGALIVWKG</sequence>
<proteinExistence type="predicted"/>
<dbReference type="EMBL" id="JACIDO010000004">
    <property type="protein sequence ID" value="MBB3936185.1"/>
    <property type="molecule type" value="Genomic_DNA"/>
</dbReference>
<keyword evidence="3" id="KW-1185">Reference proteome</keyword>
<comment type="caution">
    <text evidence="2">The sequence shown here is derived from an EMBL/GenBank/DDBJ whole genome shotgun (WGS) entry which is preliminary data.</text>
</comment>
<dbReference type="RefSeq" id="WP_090963210.1">
    <property type="nucleotide sequence ID" value="NZ_CP181348.1"/>
</dbReference>
<evidence type="ECO:0000256" key="1">
    <source>
        <dbReference type="SAM" id="Phobius"/>
    </source>
</evidence>
<accession>A0A7W6BTU6</accession>
<name>A0A7W6BTU6_9HYPH</name>
<dbReference type="Pfam" id="PF09928">
    <property type="entry name" value="DUF2160"/>
    <property type="match status" value="1"/>
</dbReference>
<keyword evidence="1" id="KW-0812">Transmembrane</keyword>
<dbReference type="Proteomes" id="UP000531216">
    <property type="component" value="Unassembled WGS sequence"/>
</dbReference>
<dbReference type="OrthoDB" id="7689810at2"/>
<feature type="transmembrane region" description="Helical" evidence="1">
    <location>
        <begin position="32"/>
        <end position="51"/>
    </location>
</feature>
<protein>
    <submittedName>
        <fullName evidence="2">Putative small integral membrane protein</fullName>
    </submittedName>
</protein>
<dbReference type="InterPro" id="IPR018678">
    <property type="entry name" value="DUF2160_TM"/>
</dbReference>
<organism evidence="2 3">
    <name type="scientific">Aureimonas phyllosphaerae</name>
    <dbReference type="NCBI Taxonomy" id="1166078"/>
    <lineage>
        <taxon>Bacteria</taxon>
        <taxon>Pseudomonadati</taxon>
        <taxon>Pseudomonadota</taxon>
        <taxon>Alphaproteobacteria</taxon>
        <taxon>Hyphomicrobiales</taxon>
        <taxon>Aurantimonadaceae</taxon>
        <taxon>Aureimonas</taxon>
    </lineage>
</organism>
<keyword evidence="1" id="KW-1133">Transmembrane helix</keyword>
<dbReference type="AlphaFoldDB" id="A0A7W6BTU6"/>
<evidence type="ECO:0000313" key="2">
    <source>
        <dbReference type="EMBL" id="MBB3936185.1"/>
    </source>
</evidence>